<sequence>MALLSLTEGCGVIILMVFTLQSHGFHRRVWCHNPHGFYTSKSWLSLKKVGFGPHRAYWRTIWKLKMLPKIRVFSWRVGHNILPTYDDISRIRQNFSKNSPRCKNREETLIHALKDCPSALAILTFGGLDNRLIEGSYEWCIDWLEDVLRALDVKATADFFTLLWNCWNNRNNWAFNGKDDEARVVWERA</sequence>
<evidence type="ECO:0000259" key="1">
    <source>
        <dbReference type="Pfam" id="PF13966"/>
    </source>
</evidence>
<reference evidence="2 3" key="1">
    <citation type="journal article" date="2021" name="Plant Biotechnol. J.">
        <title>Multi-omics assisted identification of the key and species-specific regulatory components of drought-tolerant mechanisms in Gossypium stocksii.</title>
        <authorList>
            <person name="Yu D."/>
            <person name="Ke L."/>
            <person name="Zhang D."/>
            <person name="Wu Y."/>
            <person name="Sun Y."/>
            <person name="Mei J."/>
            <person name="Sun J."/>
            <person name="Sun Y."/>
        </authorList>
    </citation>
    <scope>NUCLEOTIDE SEQUENCE [LARGE SCALE GENOMIC DNA]</scope>
    <source>
        <strain evidence="3">cv. E1</strain>
        <tissue evidence="2">Leaf</tissue>
    </source>
</reference>
<keyword evidence="3" id="KW-1185">Reference proteome</keyword>
<comment type="caution">
    <text evidence="2">The sequence shown here is derived from an EMBL/GenBank/DDBJ whole genome shotgun (WGS) entry which is preliminary data.</text>
</comment>
<accession>A0A9D3VW18</accession>
<proteinExistence type="predicted"/>
<dbReference type="InterPro" id="IPR026960">
    <property type="entry name" value="RVT-Znf"/>
</dbReference>
<dbReference type="Proteomes" id="UP000828251">
    <property type="component" value="Unassembled WGS sequence"/>
</dbReference>
<feature type="domain" description="Reverse transcriptase zinc-binding" evidence="1">
    <location>
        <begin position="40"/>
        <end position="120"/>
    </location>
</feature>
<gene>
    <name evidence="2" type="ORF">J1N35_014182</name>
</gene>
<dbReference type="EMBL" id="JAIQCV010000005">
    <property type="protein sequence ID" value="KAH1097261.1"/>
    <property type="molecule type" value="Genomic_DNA"/>
</dbReference>
<organism evidence="2 3">
    <name type="scientific">Gossypium stocksii</name>
    <dbReference type="NCBI Taxonomy" id="47602"/>
    <lineage>
        <taxon>Eukaryota</taxon>
        <taxon>Viridiplantae</taxon>
        <taxon>Streptophyta</taxon>
        <taxon>Embryophyta</taxon>
        <taxon>Tracheophyta</taxon>
        <taxon>Spermatophyta</taxon>
        <taxon>Magnoliopsida</taxon>
        <taxon>eudicotyledons</taxon>
        <taxon>Gunneridae</taxon>
        <taxon>Pentapetalae</taxon>
        <taxon>rosids</taxon>
        <taxon>malvids</taxon>
        <taxon>Malvales</taxon>
        <taxon>Malvaceae</taxon>
        <taxon>Malvoideae</taxon>
        <taxon>Gossypium</taxon>
    </lineage>
</organism>
<protein>
    <recommendedName>
        <fullName evidence="1">Reverse transcriptase zinc-binding domain-containing protein</fullName>
    </recommendedName>
</protein>
<evidence type="ECO:0000313" key="2">
    <source>
        <dbReference type="EMBL" id="KAH1097261.1"/>
    </source>
</evidence>
<evidence type="ECO:0000313" key="3">
    <source>
        <dbReference type="Proteomes" id="UP000828251"/>
    </source>
</evidence>
<dbReference type="Pfam" id="PF13966">
    <property type="entry name" value="zf-RVT"/>
    <property type="match status" value="1"/>
</dbReference>
<name>A0A9D3VW18_9ROSI</name>
<dbReference type="AlphaFoldDB" id="A0A9D3VW18"/>
<dbReference type="OrthoDB" id="998849at2759"/>